<dbReference type="InterPro" id="IPR018677">
    <property type="entry name" value="DUF2157"/>
</dbReference>
<organism evidence="3 4">
    <name type="scientific">Sphingobacterium spiritivorum ATCC 33861</name>
    <dbReference type="NCBI Taxonomy" id="525373"/>
    <lineage>
        <taxon>Bacteria</taxon>
        <taxon>Pseudomonadati</taxon>
        <taxon>Bacteroidota</taxon>
        <taxon>Sphingobacteriia</taxon>
        <taxon>Sphingobacteriales</taxon>
        <taxon>Sphingobacteriaceae</taxon>
        <taxon>Sphingobacterium</taxon>
    </lineage>
</organism>
<comment type="caution">
    <text evidence="3">The sequence shown here is derived from an EMBL/GenBank/DDBJ whole genome shotgun (WGS) entry which is preliminary data.</text>
</comment>
<keyword evidence="1" id="KW-0812">Transmembrane</keyword>
<feature type="transmembrane region" description="Helical" evidence="1">
    <location>
        <begin position="72"/>
        <end position="94"/>
    </location>
</feature>
<dbReference type="AlphaFoldDB" id="D7VRC4"/>
<feature type="transmembrane region" description="Helical" evidence="1">
    <location>
        <begin position="101"/>
        <end position="121"/>
    </location>
</feature>
<accession>D7VRC4</accession>
<feature type="transmembrane region" description="Helical" evidence="1">
    <location>
        <begin position="44"/>
        <end position="66"/>
    </location>
</feature>
<gene>
    <name evidence="3" type="ORF">HMPREF0766_13528</name>
</gene>
<feature type="domain" description="DUF2157" evidence="2">
    <location>
        <begin position="39"/>
        <end position="151"/>
    </location>
</feature>
<feature type="transmembrane region" description="Helical" evidence="1">
    <location>
        <begin position="127"/>
        <end position="144"/>
    </location>
</feature>
<dbReference type="eggNOG" id="COG4984">
    <property type="taxonomic scope" value="Bacteria"/>
</dbReference>
<keyword evidence="4" id="KW-1185">Reference proteome</keyword>
<reference evidence="3" key="1">
    <citation type="submission" date="2010-07" db="EMBL/GenBank/DDBJ databases">
        <authorList>
            <person name="Muzny D."/>
            <person name="Qin X."/>
            <person name="Buhay C."/>
            <person name="Dugan-Rocha S."/>
            <person name="Ding Y."/>
            <person name="Chen G."/>
            <person name="Hawes A."/>
            <person name="Holder M."/>
            <person name="Jhangiani S."/>
            <person name="Johnson A."/>
            <person name="Khan Z."/>
            <person name="Li Z."/>
            <person name="Liu W."/>
            <person name="Liu X."/>
            <person name="Perez L."/>
            <person name="Shen H."/>
            <person name="Wang Q."/>
            <person name="Watt J."/>
            <person name="Xi L."/>
            <person name="Xin Y."/>
            <person name="Zhou J."/>
            <person name="Deng J."/>
            <person name="Jiang H."/>
            <person name="Liu Y."/>
            <person name="Qu J."/>
            <person name="Song X.-Z."/>
            <person name="Zhang L."/>
            <person name="Villasana D."/>
            <person name="Johnson A."/>
            <person name="Liu J."/>
            <person name="Liyanage D."/>
            <person name="Lorensuhewa L."/>
            <person name="Robinson T."/>
            <person name="Song A."/>
            <person name="Song B.-B."/>
            <person name="Dinh H."/>
            <person name="Thornton R."/>
            <person name="Coyle M."/>
            <person name="Francisco L."/>
            <person name="Jackson L."/>
            <person name="Javaid M."/>
            <person name="Korchina V."/>
            <person name="Kovar C."/>
            <person name="Mata R."/>
            <person name="Mathew T."/>
            <person name="Ngo R."/>
            <person name="Nguyen L."/>
            <person name="Nguyen N."/>
            <person name="Okwuonu G."/>
            <person name="Ongeri F."/>
            <person name="Pham C."/>
            <person name="Simmons D."/>
            <person name="Wilczek-Boney K."/>
            <person name="Hale W."/>
            <person name="Jakkamsetti A."/>
            <person name="Pham P."/>
            <person name="Ruth R."/>
            <person name="San Lucas F."/>
            <person name="Warren J."/>
            <person name="Zhang J."/>
            <person name="Zhao Z."/>
            <person name="Zhou C."/>
            <person name="Zhu D."/>
            <person name="Lee S."/>
            <person name="Bess C."/>
            <person name="Blankenburg K."/>
            <person name="Forbes L."/>
            <person name="Fu Q."/>
            <person name="Gubbala S."/>
            <person name="Hirani K."/>
            <person name="Jayaseelan J.C."/>
            <person name="Lara F."/>
            <person name="Munidasa M."/>
            <person name="Palculict T."/>
            <person name="Patil S."/>
            <person name="Pu L.-L."/>
            <person name="Saada N."/>
            <person name="Tang L."/>
            <person name="Weissenberger G."/>
            <person name="Zhu Y."/>
            <person name="Hemphill L."/>
            <person name="Shang Y."/>
            <person name="Youmans B."/>
            <person name="Ayvaz T."/>
            <person name="Ross M."/>
            <person name="Santibanez J."/>
            <person name="Aqrawi P."/>
            <person name="Gross S."/>
            <person name="Joshi V."/>
            <person name="Fowler G."/>
            <person name="Nazareth L."/>
            <person name="Reid J."/>
            <person name="Worley K."/>
            <person name="Petrosino J."/>
            <person name="Highlander S."/>
            <person name="Gibbs R."/>
        </authorList>
    </citation>
    <scope>NUCLEOTIDE SEQUENCE [LARGE SCALE GENOMIC DNA]</scope>
    <source>
        <strain evidence="3">ATCC 33861</strain>
    </source>
</reference>
<sequence>MNKIEREDIYIISRHSNLTEQEITELLKEDIFNDRSAWEKFLRLFFIVLGIGFTVAGIVFFFAYNWADLHKFVKIGLAEGLIIVTTVLVLIPGIHISVRNIILTGAAVLVGVLFAVFGQIYQTGADAYDFFLAWTVFITLWVLVSNYAPLWLLYLILINTTFLMYADQVAEDWSGVFVCTLLFMVNGAALLISILQSRYINNVSVPQWFSNVVALGAATFATAGVIFWIFDEVQHTFPLLLILTAAAYFFGIRYGLKTKSGFYLSLIPFSLIVIISGLLIRISDGEMMFLTVSCFIVISVTLVIRKLIDLQKKWTNEK</sequence>
<keyword evidence="1" id="KW-1133">Transmembrane helix</keyword>
<evidence type="ECO:0000259" key="2">
    <source>
        <dbReference type="Pfam" id="PF09925"/>
    </source>
</evidence>
<feature type="transmembrane region" description="Helical" evidence="1">
    <location>
        <begin position="208"/>
        <end position="230"/>
    </location>
</feature>
<feature type="transmembrane region" description="Helical" evidence="1">
    <location>
        <begin position="263"/>
        <end position="282"/>
    </location>
</feature>
<dbReference type="EMBL" id="ACHA02000012">
    <property type="protein sequence ID" value="EFK56325.1"/>
    <property type="molecule type" value="Genomic_DNA"/>
</dbReference>
<dbReference type="OrthoDB" id="327621at2"/>
<keyword evidence="1" id="KW-0472">Membrane</keyword>
<dbReference type="Pfam" id="PF09925">
    <property type="entry name" value="DUF2157"/>
    <property type="match status" value="1"/>
</dbReference>
<feature type="transmembrane region" description="Helical" evidence="1">
    <location>
        <begin position="288"/>
        <end position="308"/>
    </location>
</feature>
<dbReference type="Proteomes" id="UP000006258">
    <property type="component" value="Unassembled WGS sequence"/>
</dbReference>
<dbReference type="RefSeq" id="WP_002994711.1">
    <property type="nucleotide sequence ID" value="NZ_GL379770.1"/>
</dbReference>
<feature type="transmembrane region" description="Helical" evidence="1">
    <location>
        <begin position="173"/>
        <end position="196"/>
    </location>
</feature>
<dbReference type="HOGENOM" id="CLU_050363_0_0_10"/>
<protein>
    <recommendedName>
        <fullName evidence="2">DUF2157 domain-containing protein</fullName>
    </recommendedName>
</protein>
<evidence type="ECO:0000313" key="4">
    <source>
        <dbReference type="Proteomes" id="UP000006258"/>
    </source>
</evidence>
<evidence type="ECO:0000256" key="1">
    <source>
        <dbReference type="SAM" id="Phobius"/>
    </source>
</evidence>
<evidence type="ECO:0000313" key="3">
    <source>
        <dbReference type="EMBL" id="EFK56325.1"/>
    </source>
</evidence>
<dbReference type="GeneID" id="95431255"/>
<dbReference type="STRING" id="525373.HMPREF0766_13528"/>
<feature type="transmembrane region" description="Helical" evidence="1">
    <location>
        <begin position="236"/>
        <end position="256"/>
    </location>
</feature>
<proteinExistence type="predicted"/>
<name>D7VRC4_SPHSI</name>